<dbReference type="OrthoDB" id="4943423at2"/>
<dbReference type="KEGG" id="nak:EH165_15070"/>
<dbReference type="RefSeq" id="WP_124800166.1">
    <property type="nucleotide sequence ID" value="NZ_CP034170.1"/>
</dbReference>
<evidence type="ECO:0000313" key="2">
    <source>
        <dbReference type="Proteomes" id="UP000268084"/>
    </source>
</evidence>
<sequence>MRTDGKKSWRILLDDPEILQIALYIRDIAGLCTPGPVSLPGLSVPAGMQPAVFPPDMLLPAVALPAMEPALPPLEPSVRVWPSWVRRPSGHPAPLPAGFDIGAARVQWQRWWNHALMHPDIARRAVAAPRHSAFNAYPELRWLLRTHYEDAAAWTKARHEDPRYVQNMSVPWSALTELVREIEDEKKRAANGFELHITIVPVNIRHAWVLGPGHLLISRQLMIDLDNLTDWIRPRLRVMV</sequence>
<reference evidence="1 2" key="1">
    <citation type="submission" date="2018-11" db="EMBL/GenBank/DDBJ databases">
        <authorList>
            <person name="Da X."/>
        </authorList>
    </citation>
    <scope>NUCLEOTIDE SEQUENCE [LARGE SCALE GENOMIC DNA]</scope>
    <source>
        <strain evidence="1 2">S14-144</strain>
    </source>
</reference>
<protein>
    <submittedName>
        <fullName evidence="1">Uncharacterized protein</fullName>
    </submittedName>
</protein>
<evidence type="ECO:0000313" key="1">
    <source>
        <dbReference type="EMBL" id="AZI59262.1"/>
    </source>
</evidence>
<proteinExistence type="predicted"/>
<gene>
    <name evidence="1" type="ORF">EH165_15070</name>
</gene>
<dbReference type="AlphaFoldDB" id="A0A3G8ZPJ5"/>
<name>A0A3G8ZPJ5_9ACTN</name>
<dbReference type="EMBL" id="CP034170">
    <property type="protein sequence ID" value="AZI59262.1"/>
    <property type="molecule type" value="Genomic_DNA"/>
</dbReference>
<reference evidence="1 2" key="2">
    <citation type="submission" date="2018-12" db="EMBL/GenBank/DDBJ databases">
        <title>Nakamurella antarcticus sp. nov., isolated from Antarctica South Shetland Islands soil.</title>
        <authorList>
            <person name="Peng F."/>
        </authorList>
    </citation>
    <scope>NUCLEOTIDE SEQUENCE [LARGE SCALE GENOMIC DNA]</scope>
    <source>
        <strain evidence="1 2">S14-144</strain>
    </source>
</reference>
<accession>A0A3G8ZPJ5</accession>
<dbReference type="Proteomes" id="UP000268084">
    <property type="component" value="Chromosome"/>
</dbReference>
<keyword evidence="2" id="KW-1185">Reference proteome</keyword>
<organism evidence="1 2">
    <name type="scientific">Nakamurella antarctica</name>
    <dbReference type="NCBI Taxonomy" id="1902245"/>
    <lineage>
        <taxon>Bacteria</taxon>
        <taxon>Bacillati</taxon>
        <taxon>Actinomycetota</taxon>
        <taxon>Actinomycetes</taxon>
        <taxon>Nakamurellales</taxon>
        <taxon>Nakamurellaceae</taxon>
        <taxon>Nakamurella</taxon>
    </lineage>
</organism>